<dbReference type="InterPro" id="IPR004839">
    <property type="entry name" value="Aminotransferase_I/II_large"/>
</dbReference>
<reference evidence="6 7" key="1">
    <citation type="submission" date="2019-05" db="EMBL/GenBank/DDBJ databases">
        <authorList>
            <person name="Pankratov T."/>
            <person name="Grouzdev D."/>
        </authorList>
    </citation>
    <scope>NUCLEOTIDE SEQUENCE [LARGE SCALE GENOMIC DNA]</scope>
    <source>
        <strain evidence="6 7">KEBCLARHB70R</strain>
    </source>
</reference>
<dbReference type="Pfam" id="PF00155">
    <property type="entry name" value="Aminotran_1_2"/>
    <property type="match status" value="1"/>
</dbReference>
<comment type="cofactor">
    <cofactor evidence="1 4">
        <name>pyridoxal 5'-phosphate</name>
        <dbReference type="ChEBI" id="CHEBI:597326"/>
    </cofactor>
</comment>
<evidence type="ECO:0000259" key="5">
    <source>
        <dbReference type="Pfam" id="PF00155"/>
    </source>
</evidence>
<dbReference type="EC" id="2.6.1.-" evidence="4"/>
<dbReference type="Proteomes" id="UP000305654">
    <property type="component" value="Unassembled WGS sequence"/>
</dbReference>
<dbReference type="InterPro" id="IPR004838">
    <property type="entry name" value="NHTrfase_class1_PyrdxlP-BS"/>
</dbReference>
<comment type="similarity">
    <text evidence="4">Belongs to the class-I pyridoxal-phosphate-dependent aminotransferase family.</text>
</comment>
<evidence type="ECO:0000256" key="3">
    <source>
        <dbReference type="ARBA" id="ARBA00022679"/>
    </source>
</evidence>
<dbReference type="GO" id="GO:0008483">
    <property type="term" value="F:transaminase activity"/>
    <property type="evidence" value="ECO:0007669"/>
    <property type="project" value="UniProtKB-KW"/>
</dbReference>
<dbReference type="Gene3D" id="3.90.1150.10">
    <property type="entry name" value="Aspartate Aminotransferase, domain 1"/>
    <property type="match status" value="1"/>
</dbReference>
<dbReference type="OrthoDB" id="9763453at2"/>
<dbReference type="SUPFAM" id="SSF53383">
    <property type="entry name" value="PLP-dependent transferases"/>
    <property type="match status" value="1"/>
</dbReference>
<gene>
    <name evidence="6" type="ORF">FE263_16435</name>
</gene>
<dbReference type="InterPro" id="IPR015421">
    <property type="entry name" value="PyrdxlP-dep_Trfase_major"/>
</dbReference>
<dbReference type="Gene3D" id="3.40.640.10">
    <property type="entry name" value="Type I PLP-dependent aspartate aminotransferase-like (Major domain)"/>
    <property type="match status" value="1"/>
</dbReference>
<dbReference type="GO" id="GO:0030170">
    <property type="term" value="F:pyridoxal phosphate binding"/>
    <property type="evidence" value="ECO:0007669"/>
    <property type="project" value="InterPro"/>
</dbReference>
<dbReference type="RefSeq" id="WP_138327120.1">
    <property type="nucleotide sequence ID" value="NZ_VCDI01000006.1"/>
</dbReference>
<dbReference type="NCBIfam" id="NF006604">
    <property type="entry name" value="PRK09148.1"/>
    <property type="match status" value="1"/>
</dbReference>
<dbReference type="InterPro" id="IPR015422">
    <property type="entry name" value="PyrdxlP-dep_Trfase_small"/>
</dbReference>
<dbReference type="PANTHER" id="PTHR42832:SF1">
    <property type="entry name" value="GLUTAMATE-PYRUVATE AMINOTRANSFERASE ALAC"/>
    <property type="match status" value="1"/>
</dbReference>
<organism evidence="6 7">
    <name type="scientific">Lichenicoccus roseus</name>
    <dbReference type="NCBI Taxonomy" id="2683649"/>
    <lineage>
        <taxon>Bacteria</taxon>
        <taxon>Pseudomonadati</taxon>
        <taxon>Pseudomonadota</taxon>
        <taxon>Alphaproteobacteria</taxon>
        <taxon>Acetobacterales</taxon>
        <taxon>Acetobacteraceae</taxon>
        <taxon>Lichenicoccus</taxon>
    </lineage>
</organism>
<evidence type="ECO:0000256" key="1">
    <source>
        <dbReference type="ARBA" id="ARBA00001933"/>
    </source>
</evidence>
<dbReference type="PROSITE" id="PS00105">
    <property type="entry name" value="AA_TRANSFER_CLASS_1"/>
    <property type="match status" value="1"/>
</dbReference>
<dbReference type="InterPro" id="IPR050881">
    <property type="entry name" value="LL-DAP_aminotransferase"/>
</dbReference>
<dbReference type="CDD" id="cd00609">
    <property type="entry name" value="AAT_like"/>
    <property type="match status" value="1"/>
</dbReference>
<name>A0A5R9J1Q7_9PROT</name>
<feature type="domain" description="Aminotransferase class I/classII large" evidence="5">
    <location>
        <begin position="32"/>
        <end position="381"/>
    </location>
</feature>
<accession>A0A5R9J1Q7</accession>
<evidence type="ECO:0000313" key="6">
    <source>
        <dbReference type="EMBL" id="TLU71482.1"/>
    </source>
</evidence>
<protein>
    <recommendedName>
        <fullName evidence="4">Aminotransferase</fullName>
        <ecNumber evidence="4">2.6.1.-</ecNumber>
    </recommendedName>
</protein>
<dbReference type="EMBL" id="VCDI01000006">
    <property type="protein sequence ID" value="TLU71482.1"/>
    <property type="molecule type" value="Genomic_DNA"/>
</dbReference>
<keyword evidence="2 4" id="KW-0032">Aminotransferase</keyword>
<dbReference type="AlphaFoldDB" id="A0A5R9J1Q7"/>
<dbReference type="InterPro" id="IPR015424">
    <property type="entry name" value="PyrdxlP-dep_Trfase"/>
</dbReference>
<keyword evidence="7" id="KW-1185">Reference proteome</keyword>
<dbReference type="PANTHER" id="PTHR42832">
    <property type="entry name" value="AMINO ACID AMINOTRANSFERASE"/>
    <property type="match status" value="1"/>
</dbReference>
<sequence length="411" mass="44584">MSEEFHRIRRLPPYVFAEVNKAKAAARARGADIIDLGMGNPDSPTPPHIVAKLVETVADPRSHRYSVSKGIPGLLKALAGYYARRFDVQLDPATEVVATLGSKEGLANLSAAITSPGDTILVPNPSYPIHQFGFIIAGASVRSIPARPDEDMLRALERAVRHSVPKPTALIVNFPSNPTAYVADLDFYRELVAFARREEIWILSDLAYAEIYFGDTPPPSILQVPGAKDVAVEFTSLSKTYSMAGWRMGFAAGNPRLINALTRIKSYLDYGAFTPIQVASVAALNGPQECVEQMRTLYRDRRDVLIRGLSAAGWNVPSPEGSMFAWAPIPERFVHLGSVGFAKLLMQEAGVAVAPGLGFGEYGEGFVRIGLVENTQRLRQATRNIRTFLNAHNGGPARTEVPADGTLADAS</sequence>
<evidence type="ECO:0000256" key="4">
    <source>
        <dbReference type="RuleBase" id="RU000481"/>
    </source>
</evidence>
<evidence type="ECO:0000256" key="2">
    <source>
        <dbReference type="ARBA" id="ARBA00022576"/>
    </source>
</evidence>
<proteinExistence type="inferred from homology"/>
<keyword evidence="3 4" id="KW-0808">Transferase</keyword>
<evidence type="ECO:0000313" key="7">
    <source>
        <dbReference type="Proteomes" id="UP000305654"/>
    </source>
</evidence>
<comment type="caution">
    <text evidence="6">The sequence shown here is derived from an EMBL/GenBank/DDBJ whole genome shotgun (WGS) entry which is preliminary data.</text>
</comment>